<organism evidence="4 5">
    <name type="scientific">Adlercreutzia rubneri</name>
    <dbReference type="NCBI Taxonomy" id="2916441"/>
    <lineage>
        <taxon>Bacteria</taxon>
        <taxon>Bacillati</taxon>
        <taxon>Actinomycetota</taxon>
        <taxon>Coriobacteriia</taxon>
        <taxon>Eggerthellales</taxon>
        <taxon>Eggerthellaceae</taxon>
        <taxon>Adlercreutzia</taxon>
    </lineage>
</organism>
<dbReference type="PANTHER" id="PTHR43278">
    <property type="entry name" value="NAD(P)H-DEPENDENT FMN-CONTAINING OXIDOREDUCTASE YWQN-RELATED"/>
    <property type="match status" value="1"/>
</dbReference>
<reference evidence="4 5" key="1">
    <citation type="submission" date="2019-11" db="EMBL/GenBank/DDBJ databases">
        <title>Whole genome shotgun sequencing (WGS) data from Adlercreutzia equolifaciens ResAG-91, Eggerthella lenta MRI-F36, MRI-F37, MRI-F40, ResAG-49, ResAG-88, ResAG-121, ResAG-145, and Gordonibacter sp. ResAG-5, ResAG-26, ResAG-43, ResAG-50, ResAG-59.</title>
        <authorList>
            <person name="Stoll D.A."/>
            <person name="Danylec N."/>
            <person name="Franz C.M.A.P."/>
            <person name="Huch M."/>
        </authorList>
    </citation>
    <scope>NUCLEOTIDE SEQUENCE [LARGE SCALE GENOMIC DNA]</scope>
    <source>
        <strain evidence="4 5">ResAG-91</strain>
    </source>
</reference>
<sequence length="215" mass="23150">MKVLLINGSPRWKGNTNRALEEAAAALEAEGVETELVWIGNKEIRGCIACGICGKTGDKHCVFAEDCCNELIAKAAECDGFIVGSPVYYAGMAGSLRALMDRMFYAGGTNFRMKPAAGVAVARRAGAIEAADQINKYFQINCQPIVSSSYWNIAYGRNPGEAQGDGEGLHTMRVLGRNMAWMLKCIEAGRAAGINPPELEPKVMTNVVREDLLEG</sequence>
<evidence type="ECO:0000256" key="2">
    <source>
        <dbReference type="ARBA" id="ARBA00022643"/>
    </source>
</evidence>
<dbReference type="SUPFAM" id="SSF52218">
    <property type="entry name" value="Flavoproteins"/>
    <property type="match status" value="1"/>
</dbReference>
<evidence type="ECO:0000259" key="3">
    <source>
        <dbReference type="Pfam" id="PF03358"/>
    </source>
</evidence>
<gene>
    <name evidence="4" type="ORF">GO707_01065</name>
</gene>
<dbReference type="Proteomes" id="UP000488839">
    <property type="component" value="Unassembled WGS sequence"/>
</dbReference>
<accession>A0A7K1T2F6</accession>
<dbReference type="InterPro" id="IPR051796">
    <property type="entry name" value="ISF_SsuE-like"/>
</dbReference>
<dbReference type="EMBL" id="WPOO01000001">
    <property type="protein sequence ID" value="MVN57832.1"/>
    <property type="molecule type" value="Genomic_DNA"/>
</dbReference>
<comment type="caution">
    <text evidence="4">The sequence shown here is derived from an EMBL/GenBank/DDBJ whole genome shotgun (WGS) entry which is preliminary data.</text>
</comment>
<dbReference type="RefSeq" id="WP_302223143.1">
    <property type="nucleotide sequence ID" value="NZ_WPOO01000001.1"/>
</dbReference>
<proteinExistence type="predicted"/>
<dbReference type="AlphaFoldDB" id="A0A7K1T2F6"/>
<feature type="domain" description="NADPH-dependent FMN reductase-like" evidence="3">
    <location>
        <begin position="1"/>
        <end position="155"/>
    </location>
</feature>
<dbReference type="GO" id="GO:0016491">
    <property type="term" value="F:oxidoreductase activity"/>
    <property type="evidence" value="ECO:0007669"/>
    <property type="project" value="InterPro"/>
</dbReference>
<name>A0A7K1T2F6_9ACTN</name>
<evidence type="ECO:0000313" key="4">
    <source>
        <dbReference type="EMBL" id="MVN57832.1"/>
    </source>
</evidence>
<protein>
    <submittedName>
        <fullName evidence="4">Flavodoxin family protein</fullName>
    </submittedName>
</protein>
<dbReference type="Pfam" id="PF03358">
    <property type="entry name" value="FMN_red"/>
    <property type="match status" value="1"/>
</dbReference>
<evidence type="ECO:0000313" key="5">
    <source>
        <dbReference type="Proteomes" id="UP000488839"/>
    </source>
</evidence>
<dbReference type="PANTHER" id="PTHR43278:SF4">
    <property type="entry name" value="NAD(P)H-DEPENDENT FMN-CONTAINING OXIDOREDUCTASE YWQN-RELATED"/>
    <property type="match status" value="1"/>
</dbReference>
<keyword evidence="2" id="KW-0288">FMN</keyword>
<dbReference type="InterPro" id="IPR029039">
    <property type="entry name" value="Flavoprotein-like_sf"/>
</dbReference>
<keyword evidence="1" id="KW-0285">Flavoprotein</keyword>
<dbReference type="InterPro" id="IPR005025">
    <property type="entry name" value="FMN_Rdtase-like_dom"/>
</dbReference>
<evidence type="ECO:0000256" key="1">
    <source>
        <dbReference type="ARBA" id="ARBA00022630"/>
    </source>
</evidence>
<keyword evidence="5" id="KW-1185">Reference proteome</keyword>
<dbReference type="Gene3D" id="3.40.50.360">
    <property type="match status" value="1"/>
</dbReference>